<feature type="transmembrane region" description="Helical" evidence="1">
    <location>
        <begin position="235"/>
        <end position="257"/>
    </location>
</feature>
<dbReference type="OrthoDB" id="11839at2157"/>
<dbReference type="PaxDb" id="768679-TTX_0452"/>
<keyword evidence="1" id="KW-1133">Transmembrane helix</keyword>
<dbReference type="HOGENOM" id="CLU_094845_0_0_2"/>
<dbReference type="eggNOG" id="arCOG00576">
    <property type="taxonomic scope" value="Archaea"/>
</dbReference>
<feature type="transmembrane region" description="Helical" evidence="1">
    <location>
        <begin position="35"/>
        <end position="53"/>
    </location>
</feature>
<gene>
    <name evidence="2" type="ordered locus">TTX_0452</name>
</gene>
<organism evidence="2 3">
    <name type="scientific">Thermoproteus tenax (strain ATCC 35583 / DSM 2078 / JCM 9277 / NBRC 100435 / Kra 1)</name>
    <dbReference type="NCBI Taxonomy" id="768679"/>
    <lineage>
        <taxon>Archaea</taxon>
        <taxon>Thermoproteota</taxon>
        <taxon>Thermoprotei</taxon>
        <taxon>Thermoproteales</taxon>
        <taxon>Thermoproteaceae</taxon>
        <taxon>Thermoproteus</taxon>
    </lineage>
</organism>
<proteinExistence type="predicted"/>
<dbReference type="EMBL" id="FN869859">
    <property type="protein sequence ID" value="CCC81119.1"/>
    <property type="molecule type" value="Genomic_DNA"/>
</dbReference>
<dbReference type="KEGG" id="ttn:TTX_0452"/>
<keyword evidence="3" id="KW-1185">Reference proteome</keyword>
<dbReference type="AlphaFoldDB" id="G4RNH5"/>
<evidence type="ECO:0000313" key="2">
    <source>
        <dbReference type="EMBL" id="CCC81119.1"/>
    </source>
</evidence>
<feature type="transmembrane region" description="Helical" evidence="1">
    <location>
        <begin position="73"/>
        <end position="94"/>
    </location>
</feature>
<feature type="transmembrane region" description="Helical" evidence="1">
    <location>
        <begin position="201"/>
        <end position="223"/>
    </location>
</feature>
<dbReference type="Proteomes" id="UP000002654">
    <property type="component" value="Chromosome"/>
</dbReference>
<feature type="transmembrane region" description="Helical" evidence="1">
    <location>
        <begin position="6"/>
        <end position="28"/>
    </location>
</feature>
<sequence>MVDNWIPLMYGLMAGLTVLIGAFSASAARSRLNNVRLGVLQGVAGGILAYLALETGHDAEEYVEGLARPQTLHLFLLAAAVTTAAFLTTFIVLAAVEQLNRRRGKFGLFTGLVVAIALGVHNIGEGFAIASSLLAGAVTSALTYTIGFAIHNATEGFAVAGPLLTGRTSVGPARLSALAALAGLPTLAGVAVYYTGFSNGLFLALLNAIANASIVYAMVHVNIDALSKLGGVASIKFWLSLTAGIVVAIATESVLLLA</sequence>
<feature type="transmembrane region" description="Helical" evidence="1">
    <location>
        <begin position="106"/>
        <end position="123"/>
    </location>
</feature>
<keyword evidence="1" id="KW-0472">Membrane</keyword>
<dbReference type="GeneID" id="11263454"/>
<keyword evidence="1" id="KW-0812">Transmembrane</keyword>
<dbReference type="RefSeq" id="WP_014126376.1">
    <property type="nucleotide sequence ID" value="NC_016070.1"/>
</dbReference>
<protein>
    <submittedName>
        <fullName evidence="2">Predicted divalent heavy-metal cations transporter</fullName>
    </submittedName>
</protein>
<feature type="transmembrane region" description="Helical" evidence="1">
    <location>
        <begin position="175"/>
        <end position="195"/>
    </location>
</feature>
<dbReference type="STRING" id="768679.TTX_0452"/>
<evidence type="ECO:0000313" key="3">
    <source>
        <dbReference type="Proteomes" id="UP000002654"/>
    </source>
</evidence>
<dbReference type="PATRIC" id="fig|768679.9.peg.468"/>
<reference evidence="2 3" key="1">
    <citation type="journal article" date="2011" name="PLoS ONE">
        <title>The complete genome sequence of Thermoproteus tenax: a physiologically versatile member of the Crenarchaeota.</title>
        <authorList>
            <person name="Siebers B."/>
            <person name="Zaparty M."/>
            <person name="Raddatz G."/>
            <person name="Tjaden B."/>
            <person name="Albers S.V."/>
            <person name="Bell S.D."/>
            <person name="Blombach F."/>
            <person name="Kletzin A."/>
            <person name="Kyrpides N."/>
            <person name="Lanz C."/>
            <person name="Plagens A."/>
            <person name="Rampp M."/>
            <person name="Rosinus A."/>
            <person name="von Jan M."/>
            <person name="Makarova K.S."/>
            <person name="Klenk H.P."/>
            <person name="Schuster S.C."/>
            <person name="Hensel R."/>
        </authorList>
    </citation>
    <scope>NUCLEOTIDE SEQUENCE [LARGE SCALE GENOMIC DNA]</scope>
    <source>
        <strain evidence="3">ATCC 35583 / DSM 2078 / JCM 9277 / NBRC 100435 / Kra 1</strain>
    </source>
</reference>
<evidence type="ECO:0000256" key="1">
    <source>
        <dbReference type="SAM" id="Phobius"/>
    </source>
</evidence>
<accession>G4RNH5</accession>
<feature type="transmembrane region" description="Helical" evidence="1">
    <location>
        <begin position="129"/>
        <end position="154"/>
    </location>
</feature>
<name>G4RNH5_THETK</name>